<dbReference type="Gene3D" id="1.10.287.470">
    <property type="entry name" value="Helix hairpin bin"/>
    <property type="match status" value="1"/>
</dbReference>
<dbReference type="InterPro" id="IPR058625">
    <property type="entry name" value="MdtA-like_BSH"/>
</dbReference>
<accession>A0A1W6YPV5</accession>
<feature type="signal peptide" evidence="2">
    <location>
        <begin position="1"/>
        <end position="30"/>
    </location>
</feature>
<dbReference type="Gene3D" id="2.40.50.100">
    <property type="match status" value="1"/>
</dbReference>
<feature type="domain" description="Multidrug resistance protein MdtA-like barrel-sandwich hybrid" evidence="3">
    <location>
        <begin position="57"/>
        <end position="181"/>
    </location>
</feature>
<evidence type="ECO:0000259" key="3">
    <source>
        <dbReference type="Pfam" id="PF25917"/>
    </source>
</evidence>
<dbReference type="Gene3D" id="2.40.30.170">
    <property type="match status" value="1"/>
</dbReference>
<protein>
    <submittedName>
        <fullName evidence="4">Efflux transporter periplasmic adaptor subunit</fullName>
    </submittedName>
</protein>
<dbReference type="KEGG" id="bgv:CAL12_21460"/>
<feature type="chain" id="PRO_5012823045" evidence="2">
    <location>
        <begin position="31"/>
        <end position="265"/>
    </location>
</feature>
<dbReference type="SUPFAM" id="SSF111369">
    <property type="entry name" value="HlyD-like secretion proteins"/>
    <property type="match status" value="1"/>
</dbReference>
<organism evidence="4 5">
    <name type="scientific">Bordetella genomosp. 8</name>
    <dbReference type="NCBI Taxonomy" id="1416806"/>
    <lineage>
        <taxon>Bacteria</taxon>
        <taxon>Pseudomonadati</taxon>
        <taxon>Pseudomonadota</taxon>
        <taxon>Betaproteobacteria</taxon>
        <taxon>Burkholderiales</taxon>
        <taxon>Alcaligenaceae</taxon>
        <taxon>Bordetella</taxon>
    </lineage>
</organism>
<dbReference type="OrthoDB" id="9778796at2"/>
<name>A0A1W6YPV5_9BORD</name>
<dbReference type="Proteomes" id="UP000194151">
    <property type="component" value="Chromosome"/>
</dbReference>
<dbReference type="STRING" id="1416806.CAL12_21460"/>
<dbReference type="AlphaFoldDB" id="A0A1W6YPV5"/>
<dbReference type="InterPro" id="IPR006143">
    <property type="entry name" value="RND_pump_MFP"/>
</dbReference>
<reference evidence="4 5" key="1">
    <citation type="submission" date="2017-05" db="EMBL/GenBank/DDBJ databases">
        <title>Complete and WGS of Bordetella genogroups.</title>
        <authorList>
            <person name="Spilker T."/>
            <person name="LiPuma J."/>
        </authorList>
    </citation>
    <scope>NUCLEOTIDE SEQUENCE [LARGE SCALE GENOMIC DNA]</scope>
    <source>
        <strain evidence="4 5">AU19157</strain>
    </source>
</reference>
<dbReference type="EMBL" id="CP021108">
    <property type="protein sequence ID" value="ARP83130.1"/>
    <property type="molecule type" value="Genomic_DNA"/>
</dbReference>
<dbReference type="PANTHER" id="PTHR30469:SF15">
    <property type="entry name" value="HLYD FAMILY OF SECRETION PROTEINS"/>
    <property type="match status" value="1"/>
</dbReference>
<sequence>MRRTNFRRRARHSRAVLLTAFLLGAGSAAAQTMPPAAPSTAIERQDIRAELVPRRYTTVSAEIGAKINRIDVPEGGRFKAGQTLVSLDCALQQAQSRKARAALAAAEHTYAANKRLAQLNSVGKVELEISEAEAGKARAEVSLADIVLDKCRIVAPFDGRVAEQRVRPQQYVQPGQPMLEILDDSALELDFIVPSKWLVWLKPDQRFEVAIDETGKTYPAKVQRIGARVDPVSQSIKLTAVIDGGFSELMAGMSGKVLMAPPSGS</sequence>
<dbReference type="Pfam" id="PF25917">
    <property type="entry name" value="BSH_RND"/>
    <property type="match status" value="1"/>
</dbReference>
<keyword evidence="2" id="KW-0732">Signal</keyword>
<dbReference type="PANTHER" id="PTHR30469">
    <property type="entry name" value="MULTIDRUG RESISTANCE PROTEIN MDTA"/>
    <property type="match status" value="1"/>
</dbReference>
<proteinExistence type="inferred from homology"/>
<evidence type="ECO:0000313" key="4">
    <source>
        <dbReference type="EMBL" id="ARP83130.1"/>
    </source>
</evidence>
<evidence type="ECO:0000256" key="1">
    <source>
        <dbReference type="ARBA" id="ARBA00009477"/>
    </source>
</evidence>
<dbReference type="GO" id="GO:1990281">
    <property type="term" value="C:efflux pump complex"/>
    <property type="evidence" value="ECO:0007669"/>
    <property type="project" value="TreeGrafter"/>
</dbReference>
<dbReference type="GO" id="GO:0015562">
    <property type="term" value="F:efflux transmembrane transporter activity"/>
    <property type="evidence" value="ECO:0007669"/>
    <property type="project" value="TreeGrafter"/>
</dbReference>
<keyword evidence="5" id="KW-1185">Reference proteome</keyword>
<evidence type="ECO:0000256" key="2">
    <source>
        <dbReference type="SAM" id="SignalP"/>
    </source>
</evidence>
<evidence type="ECO:0000313" key="5">
    <source>
        <dbReference type="Proteomes" id="UP000194151"/>
    </source>
</evidence>
<dbReference type="NCBIfam" id="TIGR01730">
    <property type="entry name" value="RND_mfp"/>
    <property type="match status" value="1"/>
</dbReference>
<gene>
    <name evidence="4" type="ORF">CAL12_21460</name>
</gene>
<comment type="similarity">
    <text evidence="1">Belongs to the membrane fusion protein (MFP) (TC 8.A.1) family.</text>
</comment>
<dbReference type="RefSeq" id="WP_086066472.1">
    <property type="nucleotide sequence ID" value="NZ_CP021108.1"/>
</dbReference>